<reference evidence="6 7" key="1">
    <citation type="submission" date="2018-06" db="EMBL/GenBank/DDBJ databases">
        <authorList>
            <person name="Zhirakovskaya E."/>
        </authorList>
    </citation>
    <scope>NUCLEOTIDE SEQUENCE [LARGE SCALE GENOMIC DNA]</scope>
    <source>
        <strain evidence="6 7">LY3</strain>
    </source>
</reference>
<evidence type="ECO:0000256" key="1">
    <source>
        <dbReference type="ARBA" id="ARBA00023015"/>
    </source>
</evidence>
<dbReference type="SUPFAM" id="SSF48498">
    <property type="entry name" value="Tetracyclin repressor-like, C-terminal domain"/>
    <property type="match status" value="1"/>
</dbReference>
<dbReference type="SUPFAM" id="SSF46689">
    <property type="entry name" value="Homeodomain-like"/>
    <property type="match status" value="1"/>
</dbReference>
<dbReference type="AlphaFoldDB" id="A0A327MR14"/>
<gene>
    <name evidence="6" type="ORF">DOZ80_25385</name>
</gene>
<dbReference type="Pfam" id="PF00440">
    <property type="entry name" value="TetR_N"/>
    <property type="match status" value="1"/>
</dbReference>
<dbReference type="GO" id="GO:0003677">
    <property type="term" value="F:DNA binding"/>
    <property type="evidence" value="ECO:0007669"/>
    <property type="project" value="UniProtKB-UniRule"/>
</dbReference>
<comment type="caution">
    <text evidence="6">The sequence shown here is derived from an EMBL/GenBank/DDBJ whole genome shotgun (WGS) entry which is preliminary data.</text>
</comment>
<keyword evidence="3" id="KW-0804">Transcription</keyword>
<dbReference type="PROSITE" id="PS50977">
    <property type="entry name" value="HTH_TETR_2"/>
    <property type="match status" value="1"/>
</dbReference>
<accession>A0A327MR14</accession>
<dbReference type="InterPro" id="IPR009057">
    <property type="entry name" value="Homeodomain-like_sf"/>
</dbReference>
<feature type="DNA-binding region" description="H-T-H motif" evidence="4">
    <location>
        <begin position="29"/>
        <end position="48"/>
    </location>
</feature>
<dbReference type="InterPro" id="IPR001647">
    <property type="entry name" value="HTH_TetR"/>
</dbReference>
<dbReference type="RefSeq" id="WP_111287612.1">
    <property type="nucleotide sequence ID" value="NZ_QLIN01000014.1"/>
</dbReference>
<evidence type="ECO:0000313" key="7">
    <source>
        <dbReference type="Proteomes" id="UP000249493"/>
    </source>
</evidence>
<name>A0A327MR14_PSEFL</name>
<dbReference type="Gene3D" id="1.10.357.10">
    <property type="entry name" value="Tetracycline Repressor, domain 2"/>
    <property type="match status" value="1"/>
</dbReference>
<evidence type="ECO:0000256" key="2">
    <source>
        <dbReference type="ARBA" id="ARBA00023125"/>
    </source>
</evidence>
<keyword evidence="1" id="KW-0805">Transcription regulation</keyword>
<dbReference type="InterPro" id="IPR011075">
    <property type="entry name" value="TetR_C"/>
</dbReference>
<sequence length="193" mass="21289">MKKRPIETRRHIIDTARSLMTRKGFTSVGLAEVVGVAEVPKGSFYHYFKSKDEFGQALLEQYFTDYLATVDSLLAGSAPAADRLLSYFSYWAQTQCSDLPTDKCLVVKLGAEVSDLSEGMRIVLDSGTQAIHSRLERCIEQGRVDGSITSTTPTPILAQSLYQIWLGASLMVKIAQRSDAFGDALNMAKRLLS</sequence>
<protein>
    <submittedName>
        <fullName evidence="6">TetR/AcrR family transcriptional regulator</fullName>
    </submittedName>
</protein>
<dbReference type="Pfam" id="PF16925">
    <property type="entry name" value="TetR_C_13"/>
    <property type="match status" value="1"/>
</dbReference>
<dbReference type="PRINTS" id="PR00455">
    <property type="entry name" value="HTHTETR"/>
</dbReference>
<dbReference type="PANTHER" id="PTHR47506:SF6">
    <property type="entry name" value="HTH-TYPE TRANSCRIPTIONAL REPRESSOR NEMR"/>
    <property type="match status" value="1"/>
</dbReference>
<dbReference type="EMBL" id="QLIN01000014">
    <property type="protein sequence ID" value="RAI64803.1"/>
    <property type="molecule type" value="Genomic_DNA"/>
</dbReference>
<evidence type="ECO:0000256" key="4">
    <source>
        <dbReference type="PROSITE-ProRule" id="PRU00335"/>
    </source>
</evidence>
<keyword evidence="2 4" id="KW-0238">DNA-binding</keyword>
<organism evidence="6 7">
    <name type="scientific">Pseudomonas fluorescens</name>
    <dbReference type="NCBI Taxonomy" id="294"/>
    <lineage>
        <taxon>Bacteria</taxon>
        <taxon>Pseudomonadati</taxon>
        <taxon>Pseudomonadota</taxon>
        <taxon>Gammaproteobacteria</taxon>
        <taxon>Pseudomonadales</taxon>
        <taxon>Pseudomonadaceae</taxon>
        <taxon>Pseudomonas</taxon>
    </lineage>
</organism>
<dbReference type="PANTHER" id="PTHR47506">
    <property type="entry name" value="TRANSCRIPTIONAL REGULATORY PROTEIN"/>
    <property type="match status" value="1"/>
</dbReference>
<evidence type="ECO:0000256" key="3">
    <source>
        <dbReference type="ARBA" id="ARBA00023163"/>
    </source>
</evidence>
<proteinExistence type="predicted"/>
<evidence type="ECO:0000259" key="5">
    <source>
        <dbReference type="PROSITE" id="PS50977"/>
    </source>
</evidence>
<dbReference type="InterPro" id="IPR036271">
    <property type="entry name" value="Tet_transcr_reg_TetR-rel_C_sf"/>
</dbReference>
<feature type="domain" description="HTH tetR-type" evidence="5">
    <location>
        <begin position="6"/>
        <end position="66"/>
    </location>
</feature>
<dbReference type="Proteomes" id="UP000249493">
    <property type="component" value="Unassembled WGS sequence"/>
</dbReference>
<evidence type="ECO:0000313" key="6">
    <source>
        <dbReference type="EMBL" id="RAI64803.1"/>
    </source>
</evidence>